<reference evidence="1" key="1">
    <citation type="submission" date="2013-04" db="EMBL/GenBank/DDBJ databases">
        <authorList>
            <person name="Qu J."/>
            <person name="Murali S.C."/>
            <person name="Bandaranaike D."/>
            <person name="Bellair M."/>
            <person name="Blankenburg K."/>
            <person name="Chao H."/>
            <person name="Dinh H."/>
            <person name="Doddapaneni H."/>
            <person name="Downs B."/>
            <person name="Dugan-Rocha S."/>
            <person name="Elkadiri S."/>
            <person name="Gnanaolivu R.D."/>
            <person name="Hernandez B."/>
            <person name="Javaid M."/>
            <person name="Jayaseelan J.C."/>
            <person name="Lee S."/>
            <person name="Li M."/>
            <person name="Ming W."/>
            <person name="Munidasa M."/>
            <person name="Muniz J."/>
            <person name="Nguyen L."/>
            <person name="Ongeri F."/>
            <person name="Osuji N."/>
            <person name="Pu L.-L."/>
            <person name="Puazo M."/>
            <person name="Qu C."/>
            <person name="Quiroz J."/>
            <person name="Raj R."/>
            <person name="Weissenberger G."/>
            <person name="Xin Y."/>
            <person name="Zou X."/>
            <person name="Han Y."/>
            <person name="Richards S."/>
            <person name="Worley K."/>
            <person name="Muzny D."/>
            <person name="Gibbs R."/>
        </authorList>
    </citation>
    <scope>NUCLEOTIDE SEQUENCE</scope>
    <source>
        <strain evidence="1">Sampled in the wild</strain>
    </source>
</reference>
<evidence type="ECO:0000313" key="2">
    <source>
        <dbReference type="Proteomes" id="UP000792457"/>
    </source>
</evidence>
<accession>A0A8K0JYE6</accession>
<dbReference type="Proteomes" id="UP000792457">
    <property type="component" value="Unassembled WGS sequence"/>
</dbReference>
<dbReference type="AlphaFoldDB" id="A0A8K0JYE6"/>
<protein>
    <submittedName>
        <fullName evidence="1">Uncharacterized protein</fullName>
    </submittedName>
</protein>
<dbReference type="EMBL" id="KZ308184">
    <property type="protein sequence ID" value="KAG8224100.1"/>
    <property type="molecule type" value="Genomic_DNA"/>
</dbReference>
<gene>
    <name evidence="1" type="ORF">J437_LFUL001794</name>
</gene>
<organism evidence="1 2">
    <name type="scientific">Ladona fulva</name>
    <name type="common">Scarce chaser dragonfly</name>
    <name type="synonym">Libellula fulva</name>
    <dbReference type="NCBI Taxonomy" id="123851"/>
    <lineage>
        <taxon>Eukaryota</taxon>
        <taxon>Metazoa</taxon>
        <taxon>Ecdysozoa</taxon>
        <taxon>Arthropoda</taxon>
        <taxon>Hexapoda</taxon>
        <taxon>Insecta</taxon>
        <taxon>Pterygota</taxon>
        <taxon>Palaeoptera</taxon>
        <taxon>Odonata</taxon>
        <taxon>Epiprocta</taxon>
        <taxon>Anisoptera</taxon>
        <taxon>Libelluloidea</taxon>
        <taxon>Libellulidae</taxon>
        <taxon>Ladona</taxon>
    </lineage>
</organism>
<sequence>MKLTRKHELAAEKEQKEREMLVEVKEEKDDKKISIDENNRLKSMRLLHFLLDKARVRMEEELNLKGKKKLINGTKKKKKEATPVINKHELVHKEKELRRKLLLKYKSLVVKKLEKEERKVKDMIGTKKHLPDDGFSTDTKHCSDEEGINFNRDSSTEVSSLSGELRAVAPEIPATREVIREQKQSLVVDFPKCNVKSEDVLSDIESVREDVFQAICDPDNPLLTRNYVDSLSDFCQRHLSKEAPETVSSRTSCKSQSDEDIHILRKKFELKRKISQQEDANTGEI</sequence>
<comment type="caution">
    <text evidence="1">The sequence shown here is derived from an EMBL/GenBank/DDBJ whole genome shotgun (WGS) entry which is preliminary data.</text>
</comment>
<evidence type="ECO:0000313" key="1">
    <source>
        <dbReference type="EMBL" id="KAG8224100.1"/>
    </source>
</evidence>
<reference evidence="1" key="2">
    <citation type="submission" date="2017-10" db="EMBL/GenBank/DDBJ databases">
        <title>Ladona fulva Genome sequencing and assembly.</title>
        <authorList>
            <person name="Murali S."/>
            <person name="Richards S."/>
            <person name="Bandaranaike D."/>
            <person name="Bellair M."/>
            <person name="Blankenburg K."/>
            <person name="Chao H."/>
            <person name="Dinh H."/>
            <person name="Doddapaneni H."/>
            <person name="Dugan-Rocha S."/>
            <person name="Elkadiri S."/>
            <person name="Gnanaolivu R."/>
            <person name="Hernandez B."/>
            <person name="Skinner E."/>
            <person name="Javaid M."/>
            <person name="Lee S."/>
            <person name="Li M."/>
            <person name="Ming W."/>
            <person name="Munidasa M."/>
            <person name="Muniz J."/>
            <person name="Nguyen L."/>
            <person name="Hughes D."/>
            <person name="Osuji N."/>
            <person name="Pu L.-L."/>
            <person name="Puazo M."/>
            <person name="Qu C."/>
            <person name="Quiroz J."/>
            <person name="Raj R."/>
            <person name="Weissenberger G."/>
            <person name="Xin Y."/>
            <person name="Zou X."/>
            <person name="Han Y."/>
            <person name="Worley K."/>
            <person name="Muzny D."/>
            <person name="Gibbs R."/>
        </authorList>
    </citation>
    <scope>NUCLEOTIDE SEQUENCE</scope>
    <source>
        <strain evidence="1">Sampled in the wild</strain>
    </source>
</reference>
<proteinExistence type="predicted"/>
<keyword evidence="2" id="KW-1185">Reference proteome</keyword>
<name>A0A8K0JYE6_LADFU</name>